<keyword evidence="3 6" id="KW-0812">Transmembrane</keyword>
<feature type="transmembrane region" description="Helical" evidence="6">
    <location>
        <begin position="303"/>
        <end position="325"/>
    </location>
</feature>
<evidence type="ECO:0000256" key="3">
    <source>
        <dbReference type="ARBA" id="ARBA00022692"/>
    </source>
</evidence>
<evidence type="ECO:0000313" key="9">
    <source>
        <dbReference type="Proteomes" id="UP000235965"/>
    </source>
</evidence>
<dbReference type="PANTHER" id="PTHR48041">
    <property type="entry name" value="ABC TRANSPORTER G FAMILY MEMBER 28"/>
    <property type="match status" value="1"/>
</dbReference>
<keyword evidence="5 6" id="KW-0472">Membrane</keyword>
<feature type="transmembrane region" description="Helical" evidence="6">
    <location>
        <begin position="218"/>
        <end position="240"/>
    </location>
</feature>
<dbReference type="InterPro" id="IPR050352">
    <property type="entry name" value="ABCG_transporters"/>
</dbReference>
<sequence>MVCDSFVTSEAGQRIVAEVELQSQTGPSTSGWSTPRDSKGEYSQALDVHRSPYKASWWAQLRAVFWRSWISIIKEPLLIKVRILQTLMVSVLIGVIYYGQDLNQDGVMNINGALFIFLTNMTFQNVFAVINVFCAEMPVFLKEHHNGMYRVDVYFLCKTLAEVPLFAALPAMFTCVAYYMVGLNPNILRFLIANCVVILVANAAVSFGYLISCVSTGVSMALAIGPPVIIPFLIFGGFFLNNSSVPAYLTWLSYLSWFKYGNEALLINQWADVQYIDCTHSNTTCPKNGHVVLEALNFREDKFSRDLICLVSLILVFRLFAYLALLSKTFRKQ</sequence>
<feature type="transmembrane region" description="Helical" evidence="6">
    <location>
        <begin position="187"/>
        <end position="211"/>
    </location>
</feature>
<accession>A0A2J7QE54</accession>
<evidence type="ECO:0000256" key="5">
    <source>
        <dbReference type="ARBA" id="ARBA00023136"/>
    </source>
</evidence>
<keyword evidence="2" id="KW-0813">Transport</keyword>
<feature type="transmembrane region" description="Helical" evidence="6">
    <location>
        <begin position="77"/>
        <end position="98"/>
    </location>
</feature>
<evidence type="ECO:0000256" key="6">
    <source>
        <dbReference type="SAM" id="Phobius"/>
    </source>
</evidence>
<dbReference type="EMBL" id="NEVH01015327">
    <property type="protein sequence ID" value="PNF26870.1"/>
    <property type="molecule type" value="Genomic_DNA"/>
</dbReference>
<dbReference type="PANTHER" id="PTHR48041:SF129">
    <property type="entry name" value="PROTEIN WHITE"/>
    <property type="match status" value="1"/>
</dbReference>
<evidence type="ECO:0000313" key="8">
    <source>
        <dbReference type="EMBL" id="PNF26870.1"/>
    </source>
</evidence>
<feature type="transmembrane region" description="Helical" evidence="6">
    <location>
        <begin position="155"/>
        <end position="181"/>
    </location>
</feature>
<dbReference type="GO" id="GO:0140359">
    <property type="term" value="F:ABC-type transporter activity"/>
    <property type="evidence" value="ECO:0007669"/>
    <property type="project" value="InterPro"/>
</dbReference>
<evidence type="ECO:0000256" key="4">
    <source>
        <dbReference type="ARBA" id="ARBA00022989"/>
    </source>
</evidence>
<keyword evidence="4 6" id="KW-1133">Transmembrane helix</keyword>
<evidence type="ECO:0000256" key="2">
    <source>
        <dbReference type="ARBA" id="ARBA00022448"/>
    </source>
</evidence>
<protein>
    <recommendedName>
        <fullName evidence="7">ABC-2 type transporter transmembrane domain-containing protein</fullName>
    </recommendedName>
</protein>
<evidence type="ECO:0000259" key="7">
    <source>
        <dbReference type="Pfam" id="PF01061"/>
    </source>
</evidence>
<proteinExistence type="predicted"/>
<dbReference type="Pfam" id="PF01061">
    <property type="entry name" value="ABC2_membrane"/>
    <property type="match status" value="1"/>
</dbReference>
<dbReference type="Proteomes" id="UP000235965">
    <property type="component" value="Unassembled WGS sequence"/>
</dbReference>
<dbReference type="STRING" id="105785.A0A2J7QE54"/>
<name>A0A2J7QE54_9NEOP</name>
<dbReference type="GO" id="GO:0005886">
    <property type="term" value="C:plasma membrane"/>
    <property type="evidence" value="ECO:0007669"/>
    <property type="project" value="TreeGrafter"/>
</dbReference>
<evidence type="ECO:0000256" key="1">
    <source>
        <dbReference type="ARBA" id="ARBA00004141"/>
    </source>
</evidence>
<dbReference type="InParanoid" id="A0A2J7QE54"/>
<gene>
    <name evidence="8" type="ORF">B7P43_G16260</name>
</gene>
<dbReference type="AlphaFoldDB" id="A0A2J7QE54"/>
<dbReference type="InterPro" id="IPR013525">
    <property type="entry name" value="ABC2_TM"/>
</dbReference>
<comment type="caution">
    <text evidence="8">The sequence shown here is derived from an EMBL/GenBank/DDBJ whole genome shotgun (WGS) entry which is preliminary data.</text>
</comment>
<dbReference type="GO" id="GO:0030659">
    <property type="term" value="C:cytoplasmic vesicle membrane"/>
    <property type="evidence" value="ECO:0007669"/>
    <property type="project" value="TreeGrafter"/>
</dbReference>
<reference evidence="8 9" key="1">
    <citation type="submission" date="2017-12" db="EMBL/GenBank/DDBJ databases">
        <title>Hemimetabolous genomes reveal molecular basis of termite eusociality.</title>
        <authorList>
            <person name="Harrison M.C."/>
            <person name="Jongepier E."/>
            <person name="Robertson H.M."/>
            <person name="Arning N."/>
            <person name="Bitard-Feildel T."/>
            <person name="Chao H."/>
            <person name="Childers C.P."/>
            <person name="Dinh H."/>
            <person name="Doddapaneni H."/>
            <person name="Dugan S."/>
            <person name="Gowin J."/>
            <person name="Greiner C."/>
            <person name="Han Y."/>
            <person name="Hu H."/>
            <person name="Hughes D.S.T."/>
            <person name="Huylmans A.-K."/>
            <person name="Kemena C."/>
            <person name="Kremer L.P.M."/>
            <person name="Lee S.L."/>
            <person name="Lopez-Ezquerra A."/>
            <person name="Mallet L."/>
            <person name="Monroy-Kuhn J.M."/>
            <person name="Moser A."/>
            <person name="Murali S.C."/>
            <person name="Muzny D.M."/>
            <person name="Otani S."/>
            <person name="Piulachs M.-D."/>
            <person name="Poelchau M."/>
            <person name="Qu J."/>
            <person name="Schaub F."/>
            <person name="Wada-Katsumata A."/>
            <person name="Worley K.C."/>
            <person name="Xie Q."/>
            <person name="Ylla G."/>
            <person name="Poulsen M."/>
            <person name="Gibbs R.A."/>
            <person name="Schal C."/>
            <person name="Richards S."/>
            <person name="Belles X."/>
            <person name="Korb J."/>
            <person name="Bornberg-Bauer E."/>
        </authorList>
    </citation>
    <scope>NUCLEOTIDE SEQUENCE [LARGE SCALE GENOMIC DNA]</scope>
    <source>
        <tissue evidence="8">Whole body</tissue>
    </source>
</reference>
<dbReference type="OrthoDB" id="66620at2759"/>
<keyword evidence="9" id="KW-1185">Reference proteome</keyword>
<feature type="transmembrane region" description="Helical" evidence="6">
    <location>
        <begin position="110"/>
        <end position="134"/>
    </location>
</feature>
<feature type="domain" description="ABC-2 type transporter transmembrane" evidence="7">
    <location>
        <begin position="60"/>
        <end position="270"/>
    </location>
</feature>
<organism evidence="8 9">
    <name type="scientific">Cryptotermes secundus</name>
    <dbReference type="NCBI Taxonomy" id="105785"/>
    <lineage>
        <taxon>Eukaryota</taxon>
        <taxon>Metazoa</taxon>
        <taxon>Ecdysozoa</taxon>
        <taxon>Arthropoda</taxon>
        <taxon>Hexapoda</taxon>
        <taxon>Insecta</taxon>
        <taxon>Pterygota</taxon>
        <taxon>Neoptera</taxon>
        <taxon>Polyneoptera</taxon>
        <taxon>Dictyoptera</taxon>
        <taxon>Blattodea</taxon>
        <taxon>Blattoidea</taxon>
        <taxon>Termitoidae</taxon>
        <taxon>Kalotermitidae</taxon>
        <taxon>Cryptotermitinae</taxon>
        <taxon>Cryptotermes</taxon>
    </lineage>
</organism>
<comment type="subcellular location">
    <subcellularLocation>
        <location evidence="1">Membrane</location>
        <topology evidence="1">Multi-pass membrane protein</topology>
    </subcellularLocation>
</comment>